<dbReference type="Proteomes" id="UP000032142">
    <property type="component" value="Unassembled WGS sequence"/>
</dbReference>
<evidence type="ECO:0000313" key="2">
    <source>
        <dbReference type="Proteomes" id="UP000032142"/>
    </source>
</evidence>
<name>A0A0B0NMR3_GOSAR</name>
<dbReference type="EMBL" id="KN404581">
    <property type="protein sequence ID" value="KHG15798.1"/>
    <property type="molecule type" value="Genomic_DNA"/>
</dbReference>
<proteinExistence type="predicted"/>
<keyword evidence="2" id="KW-1185">Reference proteome</keyword>
<organism evidence="1 2">
    <name type="scientific">Gossypium arboreum</name>
    <name type="common">Tree cotton</name>
    <name type="synonym">Gossypium nanking</name>
    <dbReference type="NCBI Taxonomy" id="29729"/>
    <lineage>
        <taxon>Eukaryota</taxon>
        <taxon>Viridiplantae</taxon>
        <taxon>Streptophyta</taxon>
        <taxon>Embryophyta</taxon>
        <taxon>Tracheophyta</taxon>
        <taxon>Spermatophyta</taxon>
        <taxon>Magnoliopsida</taxon>
        <taxon>eudicotyledons</taxon>
        <taxon>Gunneridae</taxon>
        <taxon>Pentapetalae</taxon>
        <taxon>rosids</taxon>
        <taxon>malvids</taxon>
        <taxon>Malvales</taxon>
        <taxon>Malvaceae</taxon>
        <taxon>Malvoideae</taxon>
        <taxon>Gossypium</taxon>
    </lineage>
</organism>
<dbReference type="AlphaFoldDB" id="A0A0B0NMR3"/>
<sequence length="59" mass="6428">MALASICNFVQDHSWLLASICDPMSDRAWDMALASICDPIVTKLARGSKDIGARFTLSN</sequence>
<reference evidence="2" key="1">
    <citation type="submission" date="2014-09" db="EMBL/GenBank/DDBJ databases">
        <authorList>
            <person name="Mudge J."/>
            <person name="Ramaraj T."/>
            <person name="Lindquist I.E."/>
            <person name="Bharti A.K."/>
            <person name="Sundararajan A."/>
            <person name="Cameron C.T."/>
            <person name="Woodward J.E."/>
            <person name="May G.D."/>
            <person name="Brubaker C."/>
            <person name="Broadhvest J."/>
            <person name="Wilkins T.A."/>
        </authorList>
    </citation>
    <scope>NUCLEOTIDE SEQUENCE</scope>
    <source>
        <strain evidence="2">cv. AKA8401</strain>
    </source>
</reference>
<protein>
    <submittedName>
        <fullName evidence="1">Nitrate reductase</fullName>
    </submittedName>
</protein>
<gene>
    <name evidence="1" type="ORF">F383_21586</name>
</gene>
<evidence type="ECO:0000313" key="1">
    <source>
        <dbReference type="EMBL" id="KHG15798.1"/>
    </source>
</evidence>
<accession>A0A0B0NMR3</accession>